<proteinExistence type="predicted"/>
<name>A0A8I3AG08_9AGAM</name>
<dbReference type="InterPro" id="IPR035979">
    <property type="entry name" value="RBD_domain_sf"/>
</dbReference>
<evidence type="ECO:0000313" key="6">
    <source>
        <dbReference type="Proteomes" id="UP000683000"/>
    </source>
</evidence>
<evidence type="ECO:0000259" key="4">
    <source>
        <dbReference type="PROSITE" id="PS50102"/>
    </source>
</evidence>
<dbReference type="SUPFAM" id="SSF54928">
    <property type="entry name" value="RNA-binding domain, RBD"/>
    <property type="match status" value="1"/>
</dbReference>
<feature type="region of interest" description="Disordered" evidence="3">
    <location>
        <begin position="251"/>
        <end position="333"/>
    </location>
</feature>
<feature type="region of interest" description="Disordered" evidence="3">
    <location>
        <begin position="1"/>
        <end position="41"/>
    </location>
</feature>
<dbReference type="AlphaFoldDB" id="A0A8I3AG08"/>
<dbReference type="EMBL" id="JAGFBS010000002">
    <property type="protein sequence ID" value="KAG6381006.1"/>
    <property type="molecule type" value="Genomic_DNA"/>
</dbReference>
<dbReference type="Pfam" id="PF00076">
    <property type="entry name" value="RRM_1"/>
    <property type="match status" value="1"/>
</dbReference>
<evidence type="ECO:0000256" key="2">
    <source>
        <dbReference type="PROSITE-ProRule" id="PRU00176"/>
    </source>
</evidence>
<organism evidence="5 6">
    <name type="scientific">Boletus reticuloceps</name>
    <dbReference type="NCBI Taxonomy" id="495285"/>
    <lineage>
        <taxon>Eukaryota</taxon>
        <taxon>Fungi</taxon>
        <taxon>Dikarya</taxon>
        <taxon>Basidiomycota</taxon>
        <taxon>Agaricomycotina</taxon>
        <taxon>Agaricomycetes</taxon>
        <taxon>Agaricomycetidae</taxon>
        <taxon>Boletales</taxon>
        <taxon>Boletineae</taxon>
        <taxon>Boletaceae</taxon>
        <taxon>Boletoideae</taxon>
        <taxon>Boletus</taxon>
    </lineage>
</organism>
<dbReference type="SMART" id="SM00360">
    <property type="entry name" value="RRM"/>
    <property type="match status" value="1"/>
</dbReference>
<dbReference type="Gene3D" id="3.30.70.330">
    <property type="match status" value="1"/>
</dbReference>
<dbReference type="PANTHER" id="PTHR23236:SF51">
    <property type="entry name" value="NUCLEOLAR PROTEIN 6"/>
    <property type="match status" value="1"/>
</dbReference>
<dbReference type="InterPro" id="IPR012677">
    <property type="entry name" value="Nucleotide-bd_a/b_plait_sf"/>
</dbReference>
<dbReference type="CDD" id="cd12400">
    <property type="entry name" value="RRM_Nop6"/>
    <property type="match status" value="1"/>
</dbReference>
<protein>
    <recommendedName>
        <fullName evidence="4">RRM domain-containing protein</fullName>
    </recommendedName>
</protein>
<feature type="domain" description="RRM" evidence="4">
    <location>
        <begin position="150"/>
        <end position="235"/>
    </location>
</feature>
<feature type="region of interest" description="Disordered" evidence="3">
    <location>
        <begin position="96"/>
        <end position="123"/>
    </location>
</feature>
<dbReference type="GO" id="GO:0042274">
    <property type="term" value="P:ribosomal small subunit biogenesis"/>
    <property type="evidence" value="ECO:0007669"/>
    <property type="project" value="TreeGrafter"/>
</dbReference>
<dbReference type="InterPro" id="IPR000504">
    <property type="entry name" value="RRM_dom"/>
</dbReference>
<dbReference type="Proteomes" id="UP000683000">
    <property type="component" value="Unassembled WGS sequence"/>
</dbReference>
<gene>
    <name evidence="5" type="ORF">JVT61DRAFT_5401</name>
</gene>
<dbReference type="GO" id="GO:0005730">
    <property type="term" value="C:nucleolus"/>
    <property type="evidence" value="ECO:0007669"/>
    <property type="project" value="TreeGrafter"/>
</dbReference>
<keyword evidence="1 2" id="KW-0694">RNA-binding</keyword>
<evidence type="ECO:0000256" key="3">
    <source>
        <dbReference type="SAM" id="MobiDB-lite"/>
    </source>
</evidence>
<feature type="compositionally biased region" description="Polar residues" evidence="3">
    <location>
        <begin position="265"/>
        <end position="283"/>
    </location>
</feature>
<dbReference type="PANTHER" id="PTHR23236">
    <property type="entry name" value="EUKARYOTIC TRANSLATION INITIATION FACTOR 4B/4H"/>
    <property type="match status" value="1"/>
</dbReference>
<dbReference type="OrthoDB" id="167718at2759"/>
<evidence type="ECO:0000256" key="1">
    <source>
        <dbReference type="ARBA" id="ARBA00022884"/>
    </source>
</evidence>
<feature type="compositionally biased region" description="Basic residues" evidence="3">
    <location>
        <begin position="305"/>
        <end position="318"/>
    </location>
</feature>
<keyword evidence="6" id="KW-1185">Reference proteome</keyword>
<sequence length="333" mass="36624">MFPRIPTAKLTKRQKKGVAFRERKRSKSGDKGKAPSITGDLDNEIDVHSLEDQVLVVATQDQQGRQASAEAFLGKGKAGGEAEQAETRVVVAAKKRKKAGEEAKGTLEPGEPTPKRRKGSLVDDMDELVEDHDGDEGTGKESKSLTKQRFILFLGNLKYTTSPEAIQAHFSACVPPPSVRLLTPKPSTKSSTKTVIKSKGCAFLEFKHHGVLQQALKLHHSVLDGRQINVELTAGGGGKSLTRMKKLEERNKELEGQRRKRQDPEVNTQSGGTQRFSATSGTEQIHVRKRTWTVGDVEEKETHRGGQKHQKGPKKRRSMAKEFRTGVNAIPVG</sequence>
<feature type="compositionally biased region" description="Basic residues" evidence="3">
    <location>
        <begin position="10"/>
        <end position="26"/>
    </location>
</feature>
<dbReference type="PROSITE" id="PS50102">
    <property type="entry name" value="RRM"/>
    <property type="match status" value="1"/>
</dbReference>
<accession>A0A8I3AG08</accession>
<dbReference type="InterPro" id="IPR034228">
    <property type="entry name" value="Nop6_RRM"/>
</dbReference>
<reference evidence="5" key="1">
    <citation type="submission" date="2021-03" db="EMBL/GenBank/DDBJ databases">
        <title>Evolutionary innovations through gain and loss of genes in the ectomycorrhizal Boletales.</title>
        <authorList>
            <person name="Wu G."/>
            <person name="Miyauchi S."/>
            <person name="Morin E."/>
            <person name="Yang Z.-L."/>
            <person name="Xu J."/>
            <person name="Martin F.M."/>
        </authorList>
    </citation>
    <scope>NUCLEOTIDE SEQUENCE</scope>
    <source>
        <strain evidence="5">BR01</strain>
    </source>
</reference>
<comment type="caution">
    <text evidence="5">The sequence shown here is derived from an EMBL/GenBank/DDBJ whole genome shotgun (WGS) entry which is preliminary data.</text>
</comment>
<dbReference type="GO" id="GO:0019843">
    <property type="term" value="F:rRNA binding"/>
    <property type="evidence" value="ECO:0007669"/>
    <property type="project" value="TreeGrafter"/>
</dbReference>
<evidence type="ECO:0000313" key="5">
    <source>
        <dbReference type="EMBL" id="KAG6381006.1"/>
    </source>
</evidence>